<gene>
    <name evidence="2" type="ORF">PGLA2088_LOCUS382</name>
</gene>
<dbReference type="EMBL" id="CAJNNW010000224">
    <property type="protein sequence ID" value="CAE8625032.1"/>
    <property type="molecule type" value="Genomic_DNA"/>
</dbReference>
<feature type="region of interest" description="Disordered" evidence="1">
    <location>
        <begin position="152"/>
        <end position="183"/>
    </location>
</feature>
<evidence type="ECO:0000313" key="2">
    <source>
        <dbReference type="EMBL" id="CAE8625032.1"/>
    </source>
</evidence>
<feature type="region of interest" description="Disordered" evidence="1">
    <location>
        <begin position="82"/>
        <end position="102"/>
    </location>
</feature>
<proteinExistence type="predicted"/>
<dbReference type="Proteomes" id="UP000626109">
    <property type="component" value="Unassembled WGS sequence"/>
</dbReference>
<feature type="non-terminal residue" evidence="2">
    <location>
        <position position="183"/>
    </location>
</feature>
<reference evidence="2" key="1">
    <citation type="submission" date="2021-02" db="EMBL/GenBank/DDBJ databases">
        <authorList>
            <person name="Dougan E. K."/>
            <person name="Rhodes N."/>
            <person name="Thang M."/>
            <person name="Chan C."/>
        </authorList>
    </citation>
    <scope>NUCLEOTIDE SEQUENCE</scope>
</reference>
<evidence type="ECO:0000313" key="3">
    <source>
        <dbReference type="Proteomes" id="UP000626109"/>
    </source>
</evidence>
<name>A0A813GQY2_POLGL</name>
<dbReference type="AlphaFoldDB" id="A0A813GQY2"/>
<organism evidence="2 3">
    <name type="scientific">Polarella glacialis</name>
    <name type="common">Dinoflagellate</name>
    <dbReference type="NCBI Taxonomy" id="89957"/>
    <lineage>
        <taxon>Eukaryota</taxon>
        <taxon>Sar</taxon>
        <taxon>Alveolata</taxon>
        <taxon>Dinophyceae</taxon>
        <taxon>Suessiales</taxon>
        <taxon>Suessiaceae</taxon>
        <taxon>Polarella</taxon>
    </lineage>
</organism>
<evidence type="ECO:0000256" key="1">
    <source>
        <dbReference type="SAM" id="MobiDB-lite"/>
    </source>
</evidence>
<protein>
    <submittedName>
        <fullName evidence="2">Uncharacterized protein</fullName>
    </submittedName>
</protein>
<accession>A0A813GQY2</accession>
<sequence length="183" mass="18592">MAMAMIPTVPSVVHPARASSPLGARGHWAQAVGAINAAHAFRPSMAPQAVAATSSGGYSVAPAAVSPQPAIAAAVASAMANSDAQAGSRQPPQNESAEGNSASSAAFCRDGYNDSTTGLKGCALSMPKYSKRLIDQLPGYEAPVSVQKGLAEEARRRGFGGSRSQLRGKSPARDDDCKAGLLQ</sequence>
<feature type="compositionally biased region" description="Basic and acidic residues" evidence="1">
    <location>
        <begin position="171"/>
        <end position="183"/>
    </location>
</feature>
<comment type="caution">
    <text evidence="2">The sequence shown here is derived from an EMBL/GenBank/DDBJ whole genome shotgun (WGS) entry which is preliminary data.</text>
</comment>